<accession>A0A501WZX1</accession>
<dbReference type="Gene3D" id="2.70.98.10">
    <property type="match status" value="1"/>
</dbReference>
<evidence type="ECO:0000313" key="1">
    <source>
        <dbReference type="EMBL" id="TPE53407.1"/>
    </source>
</evidence>
<dbReference type="RefSeq" id="WP_140588082.1">
    <property type="nucleotide sequence ID" value="NZ_VFRR01000010.1"/>
</dbReference>
<protein>
    <submittedName>
        <fullName evidence="1">DUF4432 family protein</fullName>
    </submittedName>
</protein>
<evidence type="ECO:0000313" key="2">
    <source>
        <dbReference type="Proteomes" id="UP000315901"/>
    </source>
</evidence>
<comment type="caution">
    <text evidence="1">The sequence shown here is derived from an EMBL/GenBank/DDBJ whole genome shotgun (WGS) entry which is preliminary data.</text>
</comment>
<dbReference type="Pfam" id="PF14486">
    <property type="entry name" value="DUF4432"/>
    <property type="match status" value="1"/>
</dbReference>
<dbReference type="InterPro" id="IPR027839">
    <property type="entry name" value="DUF4432"/>
</dbReference>
<gene>
    <name evidence="1" type="ORF">FJM67_07065</name>
</gene>
<sequence>MTANATFTLTILSSQHGIDLGNFQLNGAQLGLPEGVPIAVRQQCLVGGKQQGSRLLTLMVGDKEIRVVPTRGMAILDVQRDQVRFGWDSPVTEVVHPSFINQESAGGLGWLDGFNEMLVRCGYQWAGHPGEDRGEFLTLHGRIQNTPADEVILEVDLTPPYQVRLRGRVDEKRFKFTNFALHTCLSAAPDSPYLEVEDTLYNLASYDNTYQAIYHNNFGTPILQPGARLHITGKQIAPFNEYAGTGLETWMTMPAPTQDFDEMVFNIEALADEEGTAYALLENADQTQGIEVAYAVDTLPVLTLWKNVDTREQGYVVGIEPGTSYAYNRRHQWDLGLVPTIPAKTSKVFKVRFGLFTSSQEVTASRDNIVRVQGNQTLCVKTEPTVQL</sequence>
<organism evidence="1 2">
    <name type="scientific">Maribrevibacterium harenarium</name>
    <dbReference type="NCBI Taxonomy" id="2589817"/>
    <lineage>
        <taxon>Bacteria</taxon>
        <taxon>Pseudomonadati</taxon>
        <taxon>Pseudomonadota</taxon>
        <taxon>Gammaproteobacteria</taxon>
        <taxon>Oceanospirillales</taxon>
        <taxon>Oceanospirillaceae</taxon>
        <taxon>Maribrevibacterium</taxon>
    </lineage>
</organism>
<dbReference type="Proteomes" id="UP000315901">
    <property type="component" value="Unassembled WGS sequence"/>
</dbReference>
<dbReference type="AlphaFoldDB" id="A0A501WZX1"/>
<dbReference type="OrthoDB" id="6183686at2"/>
<dbReference type="GO" id="GO:0030246">
    <property type="term" value="F:carbohydrate binding"/>
    <property type="evidence" value="ECO:0007669"/>
    <property type="project" value="InterPro"/>
</dbReference>
<dbReference type="EMBL" id="VFRR01000010">
    <property type="protein sequence ID" value="TPE53407.1"/>
    <property type="molecule type" value="Genomic_DNA"/>
</dbReference>
<keyword evidence="2" id="KW-1185">Reference proteome</keyword>
<proteinExistence type="predicted"/>
<reference evidence="1 2" key="1">
    <citation type="submission" date="2019-06" db="EMBL/GenBank/DDBJ databases">
        <title>A novel bacterium of genus Marinomonas, isolated from coastal sand.</title>
        <authorList>
            <person name="Huang H."/>
            <person name="Mo K."/>
            <person name="Hu Y."/>
        </authorList>
    </citation>
    <scope>NUCLEOTIDE SEQUENCE [LARGE SCALE GENOMIC DNA]</scope>
    <source>
        <strain evidence="1 2">HB171799</strain>
    </source>
</reference>
<dbReference type="InterPro" id="IPR014718">
    <property type="entry name" value="GH-type_carb-bd"/>
</dbReference>
<dbReference type="CDD" id="cd09023">
    <property type="entry name" value="Aldose_epim_Ec_c4013"/>
    <property type="match status" value="1"/>
</dbReference>
<name>A0A501WZX1_9GAMM</name>